<feature type="transmembrane region" description="Helical" evidence="9">
    <location>
        <begin position="268"/>
        <end position="301"/>
    </location>
</feature>
<dbReference type="PANTHER" id="PTHR11101:SF80">
    <property type="entry name" value="PHOSPHATE TRANSPORTER"/>
    <property type="match status" value="1"/>
</dbReference>
<reference evidence="11 12" key="1">
    <citation type="journal article" date="2019" name="Int. J. Syst. Evol. Microbiol.">
        <title>The Global Catalogue of Microorganisms (GCM) 10K type strain sequencing project: providing services to taxonomists for standard genome sequencing and annotation.</title>
        <authorList>
            <consortium name="The Broad Institute Genomics Platform"/>
            <consortium name="The Broad Institute Genome Sequencing Center for Infectious Disease"/>
            <person name="Wu L."/>
            <person name="Ma J."/>
        </authorList>
    </citation>
    <scope>NUCLEOTIDE SEQUENCE [LARGE SCALE GENOMIC DNA]</scope>
    <source>
        <strain evidence="11 12">CGMCC 1.10594</strain>
    </source>
</reference>
<evidence type="ECO:0000313" key="11">
    <source>
        <dbReference type="EMBL" id="MFD1633962.1"/>
    </source>
</evidence>
<dbReference type="Pfam" id="PF01384">
    <property type="entry name" value="PHO4"/>
    <property type="match status" value="1"/>
</dbReference>
<comment type="caution">
    <text evidence="11">The sequence shown here is derived from an EMBL/GenBank/DDBJ whole genome shotgun (WGS) entry which is preliminary data.</text>
</comment>
<dbReference type="Proteomes" id="UP001597075">
    <property type="component" value="Unassembled WGS sequence"/>
</dbReference>
<dbReference type="RefSeq" id="WP_256405444.1">
    <property type="nucleotide sequence ID" value="NZ_CP187151.1"/>
</dbReference>
<feature type="transmembrane region" description="Helical" evidence="9">
    <location>
        <begin position="75"/>
        <end position="95"/>
    </location>
</feature>
<evidence type="ECO:0000256" key="8">
    <source>
        <dbReference type="ARBA" id="ARBA00023136"/>
    </source>
</evidence>
<accession>A0ABD6CXL5</accession>
<sequence length="391" mass="40074">MIGPLLLVGFAVSLFVGFNIGGSNTGPAFGPAVGAGVVSKLFAGALMAVFFSIGAWTIGRRVVNTLGRDLVTDPGVFTVESSIVVLFFIGGALFVGNYAGVPASTSMTAVGAIAGLGVAAGELNWAIMGEIAVWWIVAPLVGFWVSGVVGRYFYPTINRWVAIERSDGPLLTLDRSGAVPRPRAGPNSTRREVVGTVVVVGIGCLMAFSSGTSNIANAIAPLYGAGVDLNLLILLGCAAVAVGALTIARRTLDTLGNDITDLPLTAAIVVAVISSGIVIGLSAIGIPASFVIIATMSIVGLGWGRATRSTTVSQGVRGEETPNVSVGALTADEPGEQAPDIGEEEPAETPSAAELFDPETTGRVVLMQNVVPLLSTLGAYATFRVLFAVWW</sequence>
<keyword evidence="12" id="KW-1185">Reference proteome</keyword>
<dbReference type="GO" id="GO:0016020">
    <property type="term" value="C:membrane"/>
    <property type="evidence" value="ECO:0007669"/>
    <property type="project" value="UniProtKB-SubCell"/>
</dbReference>
<dbReference type="EMBL" id="JBHUDL010000010">
    <property type="protein sequence ID" value="MFD1633962.1"/>
    <property type="molecule type" value="Genomic_DNA"/>
</dbReference>
<evidence type="ECO:0000313" key="12">
    <source>
        <dbReference type="Proteomes" id="UP001597075"/>
    </source>
</evidence>
<feature type="transmembrane region" description="Helical" evidence="9">
    <location>
        <begin position="132"/>
        <end position="154"/>
    </location>
</feature>
<gene>
    <name evidence="11" type="ORF">ACFSBJ_09480</name>
</gene>
<evidence type="ECO:0000256" key="7">
    <source>
        <dbReference type="ARBA" id="ARBA00022989"/>
    </source>
</evidence>
<dbReference type="InterPro" id="IPR001204">
    <property type="entry name" value="Phos_transporter"/>
</dbReference>
<keyword evidence="8 9" id="KW-0472">Membrane</keyword>
<evidence type="ECO:0000256" key="1">
    <source>
        <dbReference type="ARBA" id="ARBA00001981"/>
    </source>
</evidence>
<protein>
    <recommendedName>
        <fullName evidence="9">Phosphate transporter</fullName>
    </recommendedName>
</protein>
<dbReference type="PANTHER" id="PTHR11101">
    <property type="entry name" value="PHOSPHATE TRANSPORTER"/>
    <property type="match status" value="1"/>
</dbReference>
<keyword evidence="7 9" id="KW-1133">Transmembrane helix</keyword>
<evidence type="ECO:0000256" key="3">
    <source>
        <dbReference type="ARBA" id="ARBA00009916"/>
    </source>
</evidence>
<evidence type="ECO:0000256" key="2">
    <source>
        <dbReference type="ARBA" id="ARBA00004141"/>
    </source>
</evidence>
<keyword evidence="5 9" id="KW-0592">Phosphate transport</keyword>
<dbReference type="AlphaFoldDB" id="A0ABD6CXL5"/>
<keyword evidence="6 9" id="KW-0812">Transmembrane</keyword>
<organism evidence="11 12">
    <name type="scientific">Haloplanus ruber</name>
    <dbReference type="NCBI Taxonomy" id="869892"/>
    <lineage>
        <taxon>Archaea</taxon>
        <taxon>Methanobacteriati</taxon>
        <taxon>Methanobacteriota</taxon>
        <taxon>Stenosarchaea group</taxon>
        <taxon>Halobacteria</taxon>
        <taxon>Halobacteriales</taxon>
        <taxon>Haloferacaceae</taxon>
        <taxon>Haloplanus</taxon>
    </lineage>
</organism>
<feature type="transmembrane region" description="Helical" evidence="9">
    <location>
        <begin position="193"/>
        <end position="217"/>
    </location>
</feature>
<proteinExistence type="inferred from homology"/>
<keyword evidence="4 9" id="KW-0813">Transport</keyword>
<evidence type="ECO:0000256" key="5">
    <source>
        <dbReference type="ARBA" id="ARBA00022592"/>
    </source>
</evidence>
<comment type="similarity">
    <text evidence="3 9">Belongs to the inorganic phosphate transporter (PiT) (TC 2.A.20) family.</text>
</comment>
<feature type="transmembrane region" description="Helical" evidence="9">
    <location>
        <begin position="229"/>
        <end position="248"/>
    </location>
</feature>
<feature type="region of interest" description="Disordered" evidence="10">
    <location>
        <begin position="326"/>
        <end position="349"/>
    </location>
</feature>
<comment type="function">
    <text evidence="1">Potential transporter for phosphate.</text>
</comment>
<evidence type="ECO:0000256" key="9">
    <source>
        <dbReference type="RuleBase" id="RU363058"/>
    </source>
</evidence>
<evidence type="ECO:0000256" key="6">
    <source>
        <dbReference type="ARBA" id="ARBA00022692"/>
    </source>
</evidence>
<dbReference type="GO" id="GO:0006817">
    <property type="term" value="P:phosphate ion transport"/>
    <property type="evidence" value="ECO:0007669"/>
    <property type="project" value="UniProtKB-KW"/>
</dbReference>
<evidence type="ECO:0000256" key="10">
    <source>
        <dbReference type="SAM" id="MobiDB-lite"/>
    </source>
</evidence>
<name>A0ABD6CXL5_9EURY</name>
<evidence type="ECO:0000256" key="4">
    <source>
        <dbReference type="ARBA" id="ARBA00022448"/>
    </source>
</evidence>
<comment type="subcellular location">
    <subcellularLocation>
        <location evidence="2 9">Membrane</location>
        <topology evidence="2 9">Multi-pass membrane protein</topology>
    </subcellularLocation>
</comment>